<organism evidence="1 2">
    <name type="scientific">Portunus trituberculatus</name>
    <name type="common">Swimming crab</name>
    <name type="synonym">Neptunus trituberculatus</name>
    <dbReference type="NCBI Taxonomy" id="210409"/>
    <lineage>
        <taxon>Eukaryota</taxon>
        <taxon>Metazoa</taxon>
        <taxon>Ecdysozoa</taxon>
        <taxon>Arthropoda</taxon>
        <taxon>Crustacea</taxon>
        <taxon>Multicrustacea</taxon>
        <taxon>Malacostraca</taxon>
        <taxon>Eumalacostraca</taxon>
        <taxon>Eucarida</taxon>
        <taxon>Decapoda</taxon>
        <taxon>Pleocyemata</taxon>
        <taxon>Brachyura</taxon>
        <taxon>Eubrachyura</taxon>
        <taxon>Portunoidea</taxon>
        <taxon>Portunidae</taxon>
        <taxon>Portuninae</taxon>
        <taxon>Portunus</taxon>
    </lineage>
</organism>
<reference evidence="1 2" key="1">
    <citation type="submission" date="2019-05" db="EMBL/GenBank/DDBJ databases">
        <title>Another draft genome of Portunus trituberculatus and its Hox gene families provides insights of decapod evolution.</title>
        <authorList>
            <person name="Jeong J.-H."/>
            <person name="Song I."/>
            <person name="Kim S."/>
            <person name="Choi T."/>
            <person name="Kim D."/>
            <person name="Ryu S."/>
            <person name="Kim W."/>
        </authorList>
    </citation>
    <scope>NUCLEOTIDE SEQUENCE [LARGE SCALE GENOMIC DNA]</scope>
    <source>
        <tissue evidence="1">Muscle</tissue>
    </source>
</reference>
<sequence>MRLNPYRKSRAGEEGYCTRKDGKEGRYNARDLVKCCCLKKLSLSRSKHWRRRRRSVVWVREPPTGGAFEPRRATHEFRGSYRFSPSWFQFSDGPGRAGRYVSLSVLW</sequence>
<protein>
    <submittedName>
        <fullName evidence="1">Uncharacterized protein</fullName>
    </submittedName>
</protein>
<evidence type="ECO:0000313" key="1">
    <source>
        <dbReference type="EMBL" id="MPC33896.1"/>
    </source>
</evidence>
<evidence type="ECO:0000313" key="2">
    <source>
        <dbReference type="Proteomes" id="UP000324222"/>
    </source>
</evidence>
<comment type="caution">
    <text evidence="1">The sequence shown here is derived from an EMBL/GenBank/DDBJ whole genome shotgun (WGS) entry which is preliminary data.</text>
</comment>
<dbReference type="Proteomes" id="UP000324222">
    <property type="component" value="Unassembled WGS sequence"/>
</dbReference>
<accession>A0A5B7EL31</accession>
<name>A0A5B7EL31_PORTR</name>
<proteinExistence type="predicted"/>
<gene>
    <name evidence="1" type="ORF">E2C01_027264</name>
</gene>
<dbReference type="AlphaFoldDB" id="A0A5B7EL31"/>
<dbReference type="EMBL" id="VSRR010002936">
    <property type="protein sequence ID" value="MPC33896.1"/>
    <property type="molecule type" value="Genomic_DNA"/>
</dbReference>
<keyword evidence="2" id="KW-1185">Reference proteome</keyword>